<dbReference type="EMBL" id="CP146612">
    <property type="protein sequence ID" value="WWX24670.1"/>
    <property type="molecule type" value="Genomic_DNA"/>
</dbReference>
<dbReference type="InterPro" id="IPR017896">
    <property type="entry name" value="4Fe4S_Fe-S-bd"/>
</dbReference>
<feature type="domain" description="4Fe-4S ferredoxin-type" evidence="10">
    <location>
        <begin position="329"/>
        <end position="359"/>
    </location>
</feature>
<gene>
    <name evidence="11" type="ORF">V8247_05215</name>
</gene>
<name>A0ABZ2J169_9CHLR</name>
<evidence type="ECO:0000313" key="11">
    <source>
        <dbReference type="EMBL" id="WWX24670.1"/>
    </source>
</evidence>
<evidence type="ECO:0000313" key="12">
    <source>
        <dbReference type="Proteomes" id="UP001375370"/>
    </source>
</evidence>
<dbReference type="InterPro" id="IPR017900">
    <property type="entry name" value="4Fe4S_Fe_S_CS"/>
</dbReference>
<keyword evidence="4" id="KW-0479">Metal-binding</keyword>
<evidence type="ECO:0000256" key="1">
    <source>
        <dbReference type="ARBA" id="ARBA00004236"/>
    </source>
</evidence>
<dbReference type="PROSITE" id="PS00198">
    <property type="entry name" value="4FE4S_FER_1"/>
    <property type="match status" value="1"/>
</dbReference>
<dbReference type="Pfam" id="PF13484">
    <property type="entry name" value="Fer4_16"/>
    <property type="match status" value="1"/>
</dbReference>
<keyword evidence="2" id="KW-1003">Cell membrane</keyword>
<dbReference type="RefSeq" id="WP_338736784.1">
    <property type="nucleotide sequence ID" value="NZ_CP146612.1"/>
</dbReference>
<evidence type="ECO:0000256" key="5">
    <source>
        <dbReference type="ARBA" id="ARBA00022729"/>
    </source>
</evidence>
<evidence type="ECO:0000256" key="4">
    <source>
        <dbReference type="ARBA" id="ARBA00022723"/>
    </source>
</evidence>
<dbReference type="NCBIfam" id="TIGR01409">
    <property type="entry name" value="TAT_signal_seq"/>
    <property type="match status" value="1"/>
</dbReference>
<comment type="subcellular location">
    <subcellularLocation>
        <location evidence="1">Cell membrane</location>
    </subcellularLocation>
</comment>
<reference evidence="11 12" key="1">
    <citation type="submission" date="2024-03" db="EMBL/GenBank/DDBJ databases">
        <title>A Dehalogenimonas Isolated from Estuarine Sediments Dihaloeliminates Chlorinated Alkanes.</title>
        <authorList>
            <person name="Yang Y."/>
            <person name="Wang H."/>
        </authorList>
    </citation>
    <scope>NUCLEOTIDE SEQUENCE [LARGE SCALE GENOMIC DNA]</scope>
    <source>
        <strain evidence="11 12">W</strain>
    </source>
</reference>
<dbReference type="PROSITE" id="PS51379">
    <property type="entry name" value="4FE4S_FER_2"/>
    <property type="match status" value="1"/>
</dbReference>
<evidence type="ECO:0000256" key="3">
    <source>
        <dbReference type="ARBA" id="ARBA00022485"/>
    </source>
</evidence>
<dbReference type="InterPro" id="IPR012832">
    <property type="entry name" value="RDH"/>
</dbReference>
<keyword evidence="6" id="KW-0408">Iron</keyword>
<dbReference type="SUPFAM" id="SSF54862">
    <property type="entry name" value="4Fe-4S ferredoxins"/>
    <property type="match status" value="1"/>
</dbReference>
<keyword evidence="12" id="KW-1185">Reference proteome</keyword>
<dbReference type="Gene3D" id="3.30.70.20">
    <property type="match status" value="1"/>
</dbReference>
<dbReference type="PROSITE" id="PS51318">
    <property type="entry name" value="TAT"/>
    <property type="match status" value="1"/>
</dbReference>
<keyword evidence="3" id="KW-0004">4Fe-4S</keyword>
<organism evidence="11 12">
    <name type="scientific">Candidatus Dehalogenimonas loeffleri</name>
    <dbReference type="NCBI Taxonomy" id="3127115"/>
    <lineage>
        <taxon>Bacteria</taxon>
        <taxon>Bacillati</taxon>
        <taxon>Chloroflexota</taxon>
        <taxon>Dehalococcoidia</taxon>
        <taxon>Dehalococcoidales</taxon>
        <taxon>Dehalococcoidaceae</taxon>
        <taxon>Dehalogenimonas</taxon>
    </lineage>
</organism>
<evidence type="ECO:0000259" key="10">
    <source>
        <dbReference type="PROSITE" id="PS51379"/>
    </source>
</evidence>
<dbReference type="Proteomes" id="UP001375370">
    <property type="component" value="Chromosome"/>
</dbReference>
<accession>A0ABZ2J169</accession>
<keyword evidence="5" id="KW-0732">Signal</keyword>
<evidence type="ECO:0000256" key="8">
    <source>
        <dbReference type="ARBA" id="ARBA00023136"/>
    </source>
</evidence>
<sequence>MTVRFHSTISRRDFMKGLGLTGAGLGVAAAATPGFHDLDELVGSYEQKRDWWIRERDYEDITTEVDWDVYQAYDPKTHPAVPVSDAVRAATQARVAKDKSEGLAGRLPGYDRRGMAWYSASGQFNFSVPWTGSNSYWKPSEGDNAVPYNESSDYNLQVLRAAFHSFGTPAVGVIELNEHMKRLFNKGLCVWEDIDEPFQDEQKLYHIPNKCKWLVVWESQMTQSQGTFGYSKNPDTLSGYGSSVPLGRMDMQGYDWAGSVWNRATSFIKGLGYYALRPGGMMPSQNTAYGVFAGLSEQGRPHYRMSPGWGLCSRYADSAITDMPLAPTKPIDFGGHRFCNTCKRCGEVCPSQSIDMSDEPSWDTVVPRNNPGIKAFWMNWDTCSGFGAPVNCGICQPTCPFNHPSEAIIHPVVRAVAGNTGIFNGFFATMDRTFGYGKVRSEDEMEAWWTRDLSTFKGDTINGAGKFNW</sequence>
<dbReference type="InterPro" id="IPR006311">
    <property type="entry name" value="TAT_signal"/>
</dbReference>
<evidence type="ECO:0000256" key="2">
    <source>
        <dbReference type="ARBA" id="ARBA00022475"/>
    </source>
</evidence>
<keyword evidence="8" id="KW-0472">Membrane</keyword>
<proteinExistence type="predicted"/>
<evidence type="ECO:0000256" key="9">
    <source>
        <dbReference type="ARBA" id="ARBA00029374"/>
    </source>
</evidence>
<protein>
    <submittedName>
        <fullName evidence="11">Reductive dehalogenase</fullName>
    </submittedName>
</protein>
<dbReference type="NCBIfam" id="TIGR02486">
    <property type="entry name" value="RDH"/>
    <property type="match status" value="1"/>
</dbReference>
<comment type="cofactor">
    <cofactor evidence="9">
        <name>corrinoid</name>
        <dbReference type="ChEBI" id="CHEBI:33913"/>
    </cofactor>
</comment>
<evidence type="ECO:0000256" key="7">
    <source>
        <dbReference type="ARBA" id="ARBA00023014"/>
    </source>
</evidence>
<keyword evidence="7" id="KW-0411">Iron-sulfur</keyword>
<dbReference type="InterPro" id="IPR019546">
    <property type="entry name" value="TAT_signal_bac_arc"/>
</dbReference>
<evidence type="ECO:0000256" key="6">
    <source>
        <dbReference type="ARBA" id="ARBA00023004"/>
    </source>
</evidence>